<evidence type="ECO:0000313" key="3">
    <source>
        <dbReference type="Proteomes" id="UP000656813"/>
    </source>
</evidence>
<keyword evidence="3" id="KW-1185">Reference proteome</keyword>
<dbReference type="RefSeq" id="WP_188497777.1">
    <property type="nucleotide sequence ID" value="NZ_BMFV01000019.1"/>
</dbReference>
<comment type="caution">
    <text evidence="2">The sequence shown here is derived from an EMBL/GenBank/DDBJ whole genome shotgun (WGS) entry which is preliminary data.</text>
</comment>
<proteinExistence type="predicted"/>
<evidence type="ECO:0000256" key="1">
    <source>
        <dbReference type="SAM" id="MobiDB-lite"/>
    </source>
</evidence>
<reference evidence="2" key="1">
    <citation type="journal article" date="2014" name="Int. J. Syst. Evol. Microbiol.">
        <title>Complete genome sequence of Corynebacterium casei LMG S-19264T (=DSM 44701T), isolated from a smear-ripened cheese.</title>
        <authorList>
            <consortium name="US DOE Joint Genome Institute (JGI-PGF)"/>
            <person name="Walter F."/>
            <person name="Albersmeier A."/>
            <person name="Kalinowski J."/>
            <person name="Ruckert C."/>
        </authorList>
    </citation>
    <scope>NUCLEOTIDE SEQUENCE</scope>
    <source>
        <strain evidence="2">CGMCC 1.12777</strain>
    </source>
</reference>
<dbReference type="InterPro" id="IPR025072">
    <property type="entry name" value="Fur_reg_FbpA"/>
</dbReference>
<feature type="region of interest" description="Disordered" evidence="1">
    <location>
        <begin position="52"/>
        <end position="80"/>
    </location>
</feature>
<dbReference type="AlphaFoldDB" id="A0A8J2ZXB8"/>
<dbReference type="Proteomes" id="UP000656813">
    <property type="component" value="Unassembled WGS sequence"/>
</dbReference>
<name>A0A8J2ZXB8_9BACL</name>
<reference evidence="2" key="2">
    <citation type="submission" date="2020-09" db="EMBL/GenBank/DDBJ databases">
        <authorList>
            <person name="Sun Q."/>
            <person name="Zhou Y."/>
        </authorList>
    </citation>
    <scope>NUCLEOTIDE SEQUENCE</scope>
    <source>
        <strain evidence="2">CGMCC 1.12777</strain>
    </source>
</reference>
<dbReference type="EMBL" id="BMFV01000019">
    <property type="protein sequence ID" value="GGH83899.1"/>
    <property type="molecule type" value="Genomic_DNA"/>
</dbReference>
<protein>
    <recommendedName>
        <fullName evidence="4">Fur-regulated basic protein FbpA</fullName>
    </recommendedName>
</protein>
<accession>A0A8J2ZXB8</accession>
<organism evidence="2 3">
    <name type="scientific">Pullulanibacillus pueri</name>
    <dbReference type="NCBI Taxonomy" id="1437324"/>
    <lineage>
        <taxon>Bacteria</taxon>
        <taxon>Bacillati</taxon>
        <taxon>Bacillota</taxon>
        <taxon>Bacilli</taxon>
        <taxon>Bacillales</taxon>
        <taxon>Sporolactobacillaceae</taxon>
        <taxon>Pullulanibacillus</taxon>
    </lineage>
</organism>
<evidence type="ECO:0000313" key="2">
    <source>
        <dbReference type="EMBL" id="GGH83899.1"/>
    </source>
</evidence>
<evidence type="ECO:0008006" key="4">
    <source>
        <dbReference type="Google" id="ProtNLM"/>
    </source>
</evidence>
<gene>
    <name evidence="2" type="ORF">GCM10007096_25730</name>
</gene>
<dbReference type="Pfam" id="PF13076">
    <property type="entry name" value="Fur_reg_FbpA"/>
    <property type="match status" value="1"/>
</dbReference>
<sequence length="80" mass="9411">MSHLLREAVEKRREELINKLITFDVYKVQHKHLFELSLSQLEKEYDHLLNASHPHGGMGSIQWTHSHKESAKKSTVTQYD</sequence>